<dbReference type="KEGG" id="dpp:DICPUDRAFT_80848"/>
<dbReference type="SUPFAM" id="SSF53474">
    <property type="entry name" value="alpha/beta-Hydrolases"/>
    <property type="match status" value="1"/>
</dbReference>
<feature type="compositionally biased region" description="Acidic residues" evidence="1">
    <location>
        <begin position="485"/>
        <end position="501"/>
    </location>
</feature>
<gene>
    <name evidence="3" type="ORF">DICPUDRAFT_80848</name>
</gene>
<feature type="region of interest" description="Disordered" evidence="1">
    <location>
        <begin position="476"/>
        <end position="501"/>
    </location>
</feature>
<organism evidence="3 4">
    <name type="scientific">Dictyostelium purpureum</name>
    <name type="common">Slime mold</name>
    <dbReference type="NCBI Taxonomy" id="5786"/>
    <lineage>
        <taxon>Eukaryota</taxon>
        <taxon>Amoebozoa</taxon>
        <taxon>Evosea</taxon>
        <taxon>Eumycetozoa</taxon>
        <taxon>Dictyostelia</taxon>
        <taxon>Dictyosteliales</taxon>
        <taxon>Dictyosteliaceae</taxon>
        <taxon>Dictyostelium</taxon>
    </lineage>
</organism>
<dbReference type="OMA" id="HNLELTH"/>
<dbReference type="PIRSF" id="PIRSF014728">
    <property type="entry name" value="PqaA"/>
    <property type="match status" value="1"/>
</dbReference>
<dbReference type="EMBL" id="GL871144">
    <property type="protein sequence ID" value="EGC33392.1"/>
    <property type="molecule type" value="Genomic_DNA"/>
</dbReference>
<dbReference type="VEuPathDB" id="AmoebaDB:DICPUDRAFT_80848"/>
<dbReference type="InterPro" id="IPR009199">
    <property type="entry name" value="PhoPQ-act_pathogen-rel_PqaA"/>
</dbReference>
<dbReference type="PANTHER" id="PTHR31497">
    <property type="entry name" value="AUTOCRINE PROLIFERATION REPRESSOR PROTEIN A"/>
    <property type="match status" value="1"/>
</dbReference>
<dbReference type="eggNOG" id="ENOG502QU2G">
    <property type="taxonomic scope" value="Eukaryota"/>
</dbReference>
<dbReference type="Proteomes" id="UP000001064">
    <property type="component" value="Unassembled WGS sequence"/>
</dbReference>
<feature type="chain" id="PRO_5003263824" description="Peptidase S9 prolyl oligopeptidase catalytic domain-containing protein" evidence="2">
    <location>
        <begin position="20"/>
        <end position="501"/>
    </location>
</feature>
<evidence type="ECO:0000256" key="2">
    <source>
        <dbReference type="SAM" id="SignalP"/>
    </source>
</evidence>
<reference evidence="4" key="1">
    <citation type="journal article" date="2011" name="Genome Biol.">
        <title>Comparative genomics of the social amoebae Dictyostelium discoideum and Dictyostelium purpureum.</title>
        <authorList>
            <consortium name="US DOE Joint Genome Institute (JGI-PGF)"/>
            <person name="Sucgang R."/>
            <person name="Kuo A."/>
            <person name="Tian X."/>
            <person name="Salerno W."/>
            <person name="Parikh A."/>
            <person name="Feasley C.L."/>
            <person name="Dalin E."/>
            <person name="Tu H."/>
            <person name="Huang E."/>
            <person name="Barry K."/>
            <person name="Lindquist E."/>
            <person name="Shapiro H."/>
            <person name="Bruce D."/>
            <person name="Schmutz J."/>
            <person name="Salamov A."/>
            <person name="Fey P."/>
            <person name="Gaudet P."/>
            <person name="Anjard C."/>
            <person name="Babu M.M."/>
            <person name="Basu S."/>
            <person name="Bushmanova Y."/>
            <person name="van der Wel H."/>
            <person name="Katoh-Kurasawa M."/>
            <person name="Dinh C."/>
            <person name="Coutinho P.M."/>
            <person name="Saito T."/>
            <person name="Elias M."/>
            <person name="Schaap P."/>
            <person name="Kay R.R."/>
            <person name="Henrissat B."/>
            <person name="Eichinger L."/>
            <person name="Rivero F."/>
            <person name="Putnam N.H."/>
            <person name="West C.M."/>
            <person name="Loomis W.F."/>
            <person name="Chisholm R.L."/>
            <person name="Shaulsky G."/>
            <person name="Strassmann J.E."/>
            <person name="Queller D.C."/>
            <person name="Kuspa A."/>
            <person name="Grigoriev I.V."/>
        </authorList>
    </citation>
    <scope>NUCLEOTIDE SEQUENCE [LARGE SCALE GENOMIC DNA]</scope>
    <source>
        <strain evidence="4">QSDP1</strain>
    </source>
</reference>
<keyword evidence="2" id="KW-0732">Signal</keyword>
<protein>
    <recommendedName>
        <fullName evidence="5">Peptidase S9 prolyl oligopeptidase catalytic domain-containing protein</fullName>
    </recommendedName>
</protein>
<dbReference type="OrthoDB" id="2020799at2759"/>
<dbReference type="AlphaFoldDB" id="F0ZRQ5"/>
<name>F0ZRQ5_DICPU</name>
<dbReference type="Gene3D" id="3.40.50.1820">
    <property type="entry name" value="alpha/beta hydrolase"/>
    <property type="match status" value="1"/>
</dbReference>
<feature type="signal peptide" evidence="2">
    <location>
        <begin position="1"/>
        <end position="19"/>
    </location>
</feature>
<evidence type="ECO:0000256" key="1">
    <source>
        <dbReference type="SAM" id="MobiDB-lite"/>
    </source>
</evidence>
<dbReference type="GeneID" id="10504456"/>
<sequence length="501" mass="56604">MLKLNIILLIVLFIGLINAESKVIKKYVEKYDPNFKWTLNATYDIGNANVHVLEFISHKWLSINETDSPVWKHWLQICIPKNYDKKSETGILFVENGVNQNWTVPTASQLNSFGKMLCSAGNQVTATLLQSPNQFIMFENDGVMRKEDDIVAYTWIKFMNNKNTDWISLNPQTKSATRAMDAVQQFGKTATGNYNIKKFVVTGASKRGWATYGTAMAKDPRVIGIAPMVISVLNLVDNIGAQIQSYGNWSFALQDYMNHNVTKFLYTKYFEKVTEIIDPINYIKSLKKVNKLVILGTADEFFIPDSTKFFYSKLKGETKLALFANTNHGGILKQEVANTIVNFYNLTSTKAKMPQFSWSIDYSSDHNTGKISLKVKQGTVEKVLLYSASTISTTKRDFRMFTCPAAECYQPINFLPVEIQPTSTNTYTYTMTKPQQGGWTGFYMNVHFSTGSVFSSEMAVVPDVLPFAKCTMEECGSGKPSYVNDNDDDDQDDDEDDDDQC</sequence>
<dbReference type="PANTHER" id="PTHR31497:SF1">
    <property type="entry name" value="PHOPQ-ACTIVATED PATHOGENICITY-RELATED PROTEIN"/>
    <property type="match status" value="1"/>
</dbReference>
<evidence type="ECO:0000313" key="3">
    <source>
        <dbReference type="EMBL" id="EGC33392.1"/>
    </source>
</evidence>
<evidence type="ECO:0008006" key="5">
    <source>
        <dbReference type="Google" id="ProtNLM"/>
    </source>
</evidence>
<dbReference type="InterPro" id="IPR029058">
    <property type="entry name" value="AB_hydrolase_fold"/>
</dbReference>
<dbReference type="STRING" id="5786.F0ZRQ5"/>
<keyword evidence="4" id="KW-1185">Reference proteome</keyword>
<dbReference type="RefSeq" id="XP_003290100.1">
    <property type="nucleotide sequence ID" value="XM_003290052.1"/>
</dbReference>
<proteinExistence type="predicted"/>
<accession>F0ZRQ5</accession>
<dbReference type="Pfam" id="PF10142">
    <property type="entry name" value="PhoPQ_related"/>
    <property type="match status" value="1"/>
</dbReference>
<evidence type="ECO:0000313" key="4">
    <source>
        <dbReference type="Proteomes" id="UP000001064"/>
    </source>
</evidence>
<dbReference type="InParanoid" id="F0ZRQ5"/>